<evidence type="ECO:0000256" key="6">
    <source>
        <dbReference type="PIRSR" id="PIRSR028757-1"/>
    </source>
</evidence>
<dbReference type="Proteomes" id="UP000030661">
    <property type="component" value="Unassembled WGS sequence"/>
</dbReference>
<dbReference type="EMBL" id="DF820465">
    <property type="protein sequence ID" value="GAK57066.1"/>
    <property type="molecule type" value="Genomic_DNA"/>
</dbReference>
<dbReference type="Pfam" id="PF17676">
    <property type="entry name" value="Peptidase_S66C"/>
    <property type="match status" value="1"/>
</dbReference>
<evidence type="ECO:0000259" key="7">
    <source>
        <dbReference type="Pfam" id="PF02016"/>
    </source>
</evidence>
<dbReference type="AlphaFoldDB" id="A0A081BXL1"/>
<dbReference type="STRING" id="1499967.U27_04030"/>
<evidence type="ECO:0000256" key="1">
    <source>
        <dbReference type="ARBA" id="ARBA00010233"/>
    </source>
</evidence>
<comment type="similarity">
    <text evidence="1">Belongs to the peptidase S66 family.</text>
</comment>
<dbReference type="HOGENOM" id="CLU_034346_3_1_0"/>
<name>A0A081BXL1_VECG1</name>
<feature type="domain" description="LD-carboxypeptidase N-terminal" evidence="7">
    <location>
        <begin position="8"/>
        <end position="125"/>
    </location>
</feature>
<keyword evidence="5" id="KW-0720">Serine protease</keyword>
<feature type="domain" description="LD-carboxypeptidase C-terminal" evidence="8">
    <location>
        <begin position="176"/>
        <end position="292"/>
    </location>
</feature>
<dbReference type="GO" id="GO:0006508">
    <property type="term" value="P:proteolysis"/>
    <property type="evidence" value="ECO:0007669"/>
    <property type="project" value="UniProtKB-KW"/>
</dbReference>
<evidence type="ECO:0000256" key="2">
    <source>
        <dbReference type="ARBA" id="ARBA00022645"/>
    </source>
</evidence>
<keyword evidence="3" id="KW-0645">Protease</keyword>
<dbReference type="InterPro" id="IPR027478">
    <property type="entry name" value="LdcA_N"/>
</dbReference>
<keyword evidence="2 9" id="KW-0121">Carboxypeptidase</keyword>
<evidence type="ECO:0000313" key="9">
    <source>
        <dbReference type="EMBL" id="GAK57066.1"/>
    </source>
</evidence>
<dbReference type="Pfam" id="PF02016">
    <property type="entry name" value="Peptidase_S66"/>
    <property type="match status" value="1"/>
</dbReference>
<protein>
    <submittedName>
        <fullName evidence="9">Peptidase U61, LD-carboxypeptidase A</fullName>
    </submittedName>
</protein>
<evidence type="ECO:0000256" key="4">
    <source>
        <dbReference type="ARBA" id="ARBA00022801"/>
    </source>
</evidence>
<dbReference type="Gene3D" id="3.50.30.60">
    <property type="entry name" value="LD-carboxypeptidase A C-terminal domain-like"/>
    <property type="match status" value="1"/>
</dbReference>
<dbReference type="SUPFAM" id="SSF141986">
    <property type="entry name" value="LD-carboxypeptidase A C-terminal domain-like"/>
    <property type="match status" value="1"/>
</dbReference>
<sequence>MLREGDTIGMVAPAGPVTEREQIEKAVSAIEELGFRVIVGPGCYEKWGYLAGSDAVRARDINAFFANPEVDGIFCMRGGNGSPRIMDKLDLKTISRNPKVFLGYSDITSLHLVLNHKAHFMTFHGPMPTTEFIKPDFAEYAREQLVRALMSPEPLGEIASPDSAPPIETMSPGNAEGELVGGNLALICALMGTPFEIDTRGKILLLEDIYEENYRVDRLLTQLRLAGKLEEAAGIVIGEFTEWEPEEERNYLPIEDVLESILLPYNKPILKNVCFGHGKYKATLPLGALAQIDGSRSRLVVLESGVVA</sequence>
<feature type="active site" description="Nucleophile" evidence="6">
    <location>
        <position position="105"/>
    </location>
</feature>
<dbReference type="SUPFAM" id="SSF52317">
    <property type="entry name" value="Class I glutamine amidotransferase-like"/>
    <property type="match status" value="1"/>
</dbReference>
<dbReference type="PANTHER" id="PTHR30237">
    <property type="entry name" value="MURAMOYLTETRAPEPTIDE CARBOXYPEPTIDASE"/>
    <property type="match status" value="1"/>
</dbReference>
<dbReference type="PIRSF" id="PIRSF028757">
    <property type="entry name" value="LD-carboxypeptidase"/>
    <property type="match status" value="1"/>
</dbReference>
<dbReference type="GO" id="GO:0008236">
    <property type="term" value="F:serine-type peptidase activity"/>
    <property type="evidence" value="ECO:0007669"/>
    <property type="project" value="UniProtKB-KW"/>
</dbReference>
<keyword evidence="4" id="KW-0378">Hydrolase</keyword>
<evidence type="ECO:0000256" key="3">
    <source>
        <dbReference type="ARBA" id="ARBA00022670"/>
    </source>
</evidence>
<proteinExistence type="inferred from homology"/>
<accession>A0A081BXL1</accession>
<keyword evidence="10" id="KW-1185">Reference proteome</keyword>
<evidence type="ECO:0000256" key="5">
    <source>
        <dbReference type="ARBA" id="ARBA00022825"/>
    </source>
</evidence>
<reference evidence="9" key="1">
    <citation type="journal article" date="2015" name="PeerJ">
        <title>First genomic representation of candidate bacterial phylum KSB3 points to enhanced environmental sensing as a trigger of wastewater bulking.</title>
        <authorList>
            <person name="Sekiguchi Y."/>
            <person name="Ohashi A."/>
            <person name="Parks D.H."/>
            <person name="Yamauchi T."/>
            <person name="Tyson G.W."/>
            <person name="Hugenholtz P."/>
        </authorList>
    </citation>
    <scope>NUCLEOTIDE SEQUENCE [LARGE SCALE GENOMIC DNA]</scope>
</reference>
<dbReference type="GO" id="GO:0004180">
    <property type="term" value="F:carboxypeptidase activity"/>
    <property type="evidence" value="ECO:0007669"/>
    <property type="project" value="UniProtKB-KW"/>
</dbReference>
<dbReference type="InterPro" id="IPR003507">
    <property type="entry name" value="S66_fam"/>
</dbReference>
<feature type="active site" description="Charge relay system" evidence="6">
    <location>
        <position position="277"/>
    </location>
</feature>
<dbReference type="InterPro" id="IPR040449">
    <property type="entry name" value="Peptidase_S66_N"/>
</dbReference>
<evidence type="ECO:0000313" key="10">
    <source>
        <dbReference type="Proteomes" id="UP000030661"/>
    </source>
</evidence>
<dbReference type="InterPro" id="IPR040921">
    <property type="entry name" value="Peptidase_S66C"/>
</dbReference>
<evidence type="ECO:0000259" key="8">
    <source>
        <dbReference type="Pfam" id="PF17676"/>
    </source>
</evidence>
<dbReference type="Gene3D" id="3.40.50.10740">
    <property type="entry name" value="Class I glutamine amidotransferase-like"/>
    <property type="match status" value="1"/>
</dbReference>
<dbReference type="InterPro" id="IPR029062">
    <property type="entry name" value="Class_I_gatase-like"/>
</dbReference>
<organism evidence="9">
    <name type="scientific">Vecturithrix granuli</name>
    <dbReference type="NCBI Taxonomy" id="1499967"/>
    <lineage>
        <taxon>Bacteria</taxon>
        <taxon>Candidatus Moduliflexota</taxon>
        <taxon>Candidatus Vecturitrichia</taxon>
        <taxon>Candidatus Vecturitrichales</taxon>
        <taxon>Candidatus Vecturitrichaceae</taxon>
        <taxon>Candidatus Vecturithrix</taxon>
    </lineage>
</organism>
<feature type="active site" description="Charge relay system" evidence="6">
    <location>
        <position position="207"/>
    </location>
</feature>
<dbReference type="PANTHER" id="PTHR30237:SF2">
    <property type="entry name" value="MUREIN TETRAPEPTIDE CARBOXYPEPTIDASE"/>
    <property type="match status" value="1"/>
</dbReference>
<dbReference type="InterPro" id="IPR027461">
    <property type="entry name" value="Carboxypeptidase_A_C_sf"/>
</dbReference>
<gene>
    <name evidence="9" type="ORF">U27_04030</name>
</gene>
<dbReference type="CDD" id="cd07025">
    <property type="entry name" value="Peptidase_S66"/>
    <property type="match status" value="1"/>
</dbReference>
<dbReference type="eggNOG" id="COG1619">
    <property type="taxonomic scope" value="Bacteria"/>
</dbReference>